<dbReference type="KEGG" id="ptl:AOT13_09570"/>
<evidence type="ECO:0000313" key="1">
    <source>
        <dbReference type="EMBL" id="ANZ30327.1"/>
    </source>
</evidence>
<dbReference type="Proteomes" id="UP000093052">
    <property type="component" value="Chromosome"/>
</dbReference>
<dbReference type="AlphaFoldDB" id="A0AAN1D6T6"/>
<dbReference type="EMBL" id="CP016622">
    <property type="protein sequence ID" value="ANZ30327.1"/>
    <property type="molecule type" value="Genomic_DNA"/>
</dbReference>
<sequence>MALEAATDQDSEAVLDQDLDSGKSPFLCELERLHFPLFVEQQAHGERRRTKKTDLFRSFLCGIKLRTGIGQANEKTDFVLRSMQKWSSIFINMKANKKSRDFITT</sequence>
<accession>A0AAN1D6T6</accession>
<name>A0AAN1D6T6_PARTM</name>
<reference evidence="2" key="1">
    <citation type="journal article" date="2016" name="Genome Announc.">
        <title>Complete Genome Sequence of Geobacillus thermoglucosidasius NCIMB 11955, the Progenitor of a Bioethanol Production Strain.</title>
        <authorList>
            <person name="Sheng L."/>
            <person name="Zhang Y."/>
            <person name="Minton N.P."/>
        </authorList>
    </citation>
    <scope>NUCLEOTIDE SEQUENCE [LARGE SCALE GENOMIC DNA]</scope>
    <source>
        <strain evidence="2">NCIMB 11955</strain>
    </source>
</reference>
<protein>
    <submittedName>
        <fullName evidence="1">Uncharacterized protein</fullName>
    </submittedName>
</protein>
<proteinExistence type="predicted"/>
<evidence type="ECO:0000313" key="2">
    <source>
        <dbReference type="Proteomes" id="UP000093052"/>
    </source>
</evidence>
<organism evidence="1 2">
    <name type="scientific">Parageobacillus thermoglucosidasius</name>
    <name type="common">Geobacillus thermoglucosidasius</name>
    <dbReference type="NCBI Taxonomy" id="1426"/>
    <lineage>
        <taxon>Bacteria</taxon>
        <taxon>Bacillati</taxon>
        <taxon>Bacillota</taxon>
        <taxon>Bacilli</taxon>
        <taxon>Bacillales</taxon>
        <taxon>Anoxybacillaceae</taxon>
        <taxon>Parageobacillus</taxon>
    </lineage>
</organism>
<gene>
    <name evidence="1" type="ORF">BCV53_09580</name>
</gene>
<keyword evidence="2" id="KW-1185">Reference proteome</keyword>